<comment type="caution">
    <text evidence="1">The sequence shown here is derived from an EMBL/GenBank/DDBJ whole genome shotgun (WGS) entry which is preliminary data.</text>
</comment>
<keyword evidence="2" id="KW-1185">Reference proteome</keyword>
<proteinExistence type="predicted"/>
<name>A0ABD1M1G1_9FABA</name>
<dbReference type="Proteomes" id="UP001603857">
    <property type="component" value="Unassembled WGS sequence"/>
</dbReference>
<reference evidence="1 2" key="1">
    <citation type="submission" date="2024-08" db="EMBL/GenBank/DDBJ databases">
        <title>Insights into the chromosomal genome structure of Flemingia macrophylla.</title>
        <authorList>
            <person name="Ding Y."/>
            <person name="Zhao Y."/>
            <person name="Bi W."/>
            <person name="Wu M."/>
            <person name="Zhao G."/>
            <person name="Gong Y."/>
            <person name="Li W."/>
            <person name="Zhang P."/>
        </authorList>
    </citation>
    <scope>NUCLEOTIDE SEQUENCE [LARGE SCALE GENOMIC DNA]</scope>
    <source>
        <strain evidence="1">DYQJB</strain>
        <tissue evidence="1">Leaf</tissue>
    </source>
</reference>
<dbReference type="EMBL" id="JBGMDY010000006">
    <property type="protein sequence ID" value="KAL2329629.1"/>
    <property type="molecule type" value="Genomic_DNA"/>
</dbReference>
<evidence type="ECO:0000313" key="1">
    <source>
        <dbReference type="EMBL" id="KAL2329629.1"/>
    </source>
</evidence>
<accession>A0ABD1M1G1</accession>
<protein>
    <submittedName>
        <fullName evidence="1">Uncharacterized protein</fullName>
    </submittedName>
</protein>
<sequence length="59" mass="7001">MCVQKATFLRVFYGKVAEQWNQARLDINRWGLDVHLYVSSRVRESQARRECKNELSSRA</sequence>
<evidence type="ECO:0000313" key="2">
    <source>
        <dbReference type="Proteomes" id="UP001603857"/>
    </source>
</evidence>
<gene>
    <name evidence="1" type="ORF">Fmac_017210</name>
</gene>
<organism evidence="1 2">
    <name type="scientific">Flemingia macrophylla</name>
    <dbReference type="NCBI Taxonomy" id="520843"/>
    <lineage>
        <taxon>Eukaryota</taxon>
        <taxon>Viridiplantae</taxon>
        <taxon>Streptophyta</taxon>
        <taxon>Embryophyta</taxon>
        <taxon>Tracheophyta</taxon>
        <taxon>Spermatophyta</taxon>
        <taxon>Magnoliopsida</taxon>
        <taxon>eudicotyledons</taxon>
        <taxon>Gunneridae</taxon>
        <taxon>Pentapetalae</taxon>
        <taxon>rosids</taxon>
        <taxon>fabids</taxon>
        <taxon>Fabales</taxon>
        <taxon>Fabaceae</taxon>
        <taxon>Papilionoideae</taxon>
        <taxon>50 kb inversion clade</taxon>
        <taxon>NPAAA clade</taxon>
        <taxon>indigoferoid/millettioid clade</taxon>
        <taxon>Phaseoleae</taxon>
        <taxon>Flemingia</taxon>
    </lineage>
</organism>
<dbReference type="AlphaFoldDB" id="A0ABD1M1G1"/>